<dbReference type="SUPFAM" id="SSF50475">
    <property type="entry name" value="FMN-binding split barrel"/>
    <property type="match status" value="1"/>
</dbReference>
<comment type="similarity">
    <text evidence="1">Belongs to the non-flavoprotein flavin reductase family.</text>
</comment>
<evidence type="ECO:0000256" key="1">
    <source>
        <dbReference type="ARBA" id="ARBA00008898"/>
    </source>
</evidence>
<dbReference type="RefSeq" id="WP_074872731.1">
    <property type="nucleotide sequence ID" value="NZ_FNTL01000004.1"/>
</dbReference>
<dbReference type="Pfam" id="PF01613">
    <property type="entry name" value="Flavin_Reduct"/>
    <property type="match status" value="1"/>
</dbReference>
<dbReference type="Proteomes" id="UP000183407">
    <property type="component" value="Unassembled WGS sequence"/>
</dbReference>
<organism evidence="4 5">
    <name type="scientific">Rhodococcus jostii</name>
    <dbReference type="NCBI Taxonomy" id="132919"/>
    <lineage>
        <taxon>Bacteria</taxon>
        <taxon>Bacillati</taxon>
        <taxon>Actinomycetota</taxon>
        <taxon>Actinomycetes</taxon>
        <taxon>Mycobacteriales</taxon>
        <taxon>Nocardiaceae</taxon>
        <taxon>Rhodococcus</taxon>
    </lineage>
</organism>
<protein>
    <submittedName>
        <fullName evidence="4">NADH-FMN oxidoreductase RutF, flavin reductase (DIM6/NTAB) family</fullName>
    </submittedName>
</protein>
<dbReference type="InterPro" id="IPR050268">
    <property type="entry name" value="NADH-dep_flavin_reductase"/>
</dbReference>
<dbReference type="GO" id="GO:0010181">
    <property type="term" value="F:FMN binding"/>
    <property type="evidence" value="ECO:0007669"/>
    <property type="project" value="InterPro"/>
</dbReference>
<evidence type="ECO:0000313" key="5">
    <source>
        <dbReference type="Proteomes" id="UP000183407"/>
    </source>
</evidence>
<dbReference type="PANTHER" id="PTHR30466:SF1">
    <property type="entry name" value="FMN REDUCTASE (NADH) RUTF"/>
    <property type="match status" value="1"/>
</dbReference>
<dbReference type="Gene3D" id="2.30.110.10">
    <property type="entry name" value="Electron Transport, Fmn-binding Protein, Chain A"/>
    <property type="match status" value="1"/>
</dbReference>
<accession>A0A1H4QQX6</accession>
<reference evidence="5" key="1">
    <citation type="submission" date="2016-10" db="EMBL/GenBank/DDBJ databases">
        <authorList>
            <person name="Varghese N."/>
        </authorList>
    </citation>
    <scope>NUCLEOTIDE SEQUENCE [LARGE SCALE GENOMIC DNA]</scope>
    <source>
        <strain evidence="5">DSM 44719</strain>
    </source>
</reference>
<keyword evidence="2" id="KW-0560">Oxidoreductase</keyword>
<dbReference type="SMART" id="SM00903">
    <property type="entry name" value="Flavin_Reduct"/>
    <property type="match status" value="1"/>
</dbReference>
<feature type="domain" description="Flavin reductase like" evidence="3">
    <location>
        <begin position="34"/>
        <end position="177"/>
    </location>
</feature>
<evidence type="ECO:0000313" key="4">
    <source>
        <dbReference type="EMBL" id="SEC21894.1"/>
    </source>
</evidence>
<sequence length="206" mass="22555">MADEPLAVEIFDDDKQREKNEMKTADTTLFRRTISRFASGVTVITTSHGGTNHGMTASAVTALSLNPPMLVLCVNREAPTHEAISTADSFVVNVLSKSQEPLARQFSRPSDDKFAGVETYTSALGLPVITGCLANFECTVTARTTGGTHTVFIADVRAAAAYDERKPLLYYAGRFGRLVLAEDDLRDLNRLEKAESGWTSDWFRMA</sequence>
<dbReference type="InterPro" id="IPR012349">
    <property type="entry name" value="Split_barrel_FMN-bd"/>
</dbReference>
<evidence type="ECO:0000256" key="2">
    <source>
        <dbReference type="ARBA" id="ARBA00023002"/>
    </source>
</evidence>
<proteinExistence type="inferred from homology"/>
<dbReference type="PANTHER" id="PTHR30466">
    <property type="entry name" value="FLAVIN REDUCTASE"/>
    <property type="match status" value="1"/>
</dbReference>
<gene>
    <name evidence="4" type="ORF">SAMN04490220_1086</name>
</gene>
<dbReference type="GO" id="GO:0042602">
    <property type="term" value="F:riboflavin reductase (NADPH) activity"/>
    <property type="evidence" value="ECO:0007669"/>
    <property type="project" value="TreeGrafter"/>
</dbReference>
<dbReference type="AlphaFoldDB" id="A0A1H4QQX6"/>
<dbReference type="OrthoDB" id="3414915at2"/>
<name>A0A1H4QQX6_RHOJO</name>
<dbReference type="InterPro" id="IPR002563">
    <property type="entry name" value="Flavin_Rdtase-like_dom"/>
</dbReference>
<evidence type="ECO:0000259" key="3">
    <source>
        <dbReference type="SMART" id="SM00903"/>
    </source>
</evidence>
<dbReference type="EMBL" id="FNTL01000004">
    <property type="protein sequence ID" value="SEC21894.1"/>
    <property type="molecule type" value="Genomic_DNA"/>
</dbReference>